<sequence length="167" mass="19801">MARIREANIFYRYKINSEAKGSPLTLNIDDKTAKKYQKRLSGRSLSSIDSEVWEYIILLLNDSENFTPDERNQEIIHLNSWYERATGGRQLRPEMLTACADFLLADYFNDRSSDKVTNEEFPVLGYDQLLLRRKREMSLEDPKLEFFDSKKYEIAHKKYTQENKENK</sequence>
<keyword evidence="2" id="KW-1185">Reference proteome</keyword>
<dbReference type="RefSeq" id="WP_229981224.1">
    <property type="nucleotide sequence ID" value="NZ_JAJJPB010000005.1"/>
</dbReference>
<organism evidence="1 2">
    <name type="scientific">Clostridium aromativorans</name>
    <dbReference type="NCBI Taxonomy" id="2836848"/>
    <lineage>
        <taxon>Bacteria</taxon>
        <taxon>Bacillati</taxon>
        <taxon>Bacillota</taxon>
        <taxon>Clostridia</taxon>
        <taxon>Eubacteriales</taxon>
        <taxon>Clostridiaceae</taxon>
        <taxon>Clostridium</taxon>
    </lineage>
</organism>
<comment type="caution">
    <text evidence="1">The sequence shown here is derived from an EMBL/GenBank/DDBJ whole genome shotgun (WGS) entry which is preliminary data.</text>
</comment>
<dbReference type="Proteomes" id="UP001165422">
    <property type="component" value="Unassembled WGS sequence"/>
</dbReference>
<reference evidence="1" key="1">
    <citation type="submission" date="2021-11" db="EMBL/GenBank/DDBJ databases">
        <authorList>
            <person name="Qingchun L."/>
            <person name="Dong Z."/>
            <person name="Zongwei Q."/>
            <person name="Jia Z."/>
            <person name="Duotao L."/>
        </authorList>
    </citation>
    <scope>NUCLEOTIDE SEQUENCE</scope>
    <source>
        <strain evidence="1">WLY-B-L2</strain>
    </source>
</reference>
<proteinExistence type="predicted"/>
<gene>
    <name evidence="1" type="ORF">LN736_06255</name>
</gene>
<dbReference type="EMBL" id="JAJJPB010000005">
    <property type="protein sequence ID" value="MCC9294459.1"/>
    <property type="molecule type" value="Genomic_DNA"/>
</dbReference>
<name>A0ABS8N3U4_9CLOT</name>
<evidence type="ECO:0000313" key="2">
    <source>
        <dbReference type="Proteomes" id="UP001165422"/>
    </source>
</evidence>
<evidence type="ECO:0000313" key="1">
    <source>
        <dbReference type="EMBL" id="MCC9294459.1"/>
    </source>
</evidence>
<accession>A0ABS8N3U4</accession>
<protein>
    <submittedName>
        <fullName evidence="1">Uncharacterized protein</fullName>
    </submittedName>
</protein>